<dbReference type="AlphaFoldDB" id="A0A2M9CV59"/>
<proteinExistence type="predicted"/>
<evidence type="ECO:0000313" key="1">
    <source>
        <dbReference type="EMBL" id="PJJ75773.1"/>
    </source>
</evidence>
<organism evidence="1 2">
    <name type="scientific">Thermoflavifilum aggregans</name>
    <dbReference type="NCBI Taxonomy" id="454188"/>
    <lineage>
        <taxon>Bacteria</taxon>
        <taxon>Pseudomonadati</taxon>
        <taxon>Bacteroidota</taxon>
        <taxon>Chitinophagia</taxon>
        <taxon>Chitinophagales</taxon>
        <taxon>Chitinophagaceae</taxon>
        <taxon>Thermoflavifilum</taxon>
    </lineage>
</organism>
<dbReference type="EMBL" id="PGFG01000001">
    <property type="protein sequence ID" value="PJJ75773.1"/>
    <property type="molecule type" value="Genomic_DNA"/>
</dbReference>
<dbReference type="Proteomes" id="UP000230000">
    <property type="component" value="Unassembled WGS sequence"/>
</dbReference>
<comment type="caution">
    <text evidence="1">The sequence shown here is derived from an EMBL/GenBank/DDBJ whole genome shotgun (WGS) entry which is preliminary data.</text>
</comment>
<name>A0A2M9CV59_9BACT</name>
<keyword evidence="2" id="KW-1185">Reference proteome</keyword>
<reference evidence="1 2" key="1">
    <citation type="submission" date="2017-11" db="EMBL/GenBank/DDBJ databases">
        <title>Genomic Encyclopedia of Archaeal and Bacterial Type Strains, Phase II (KMG-II): From Individual Species to Whole Genera.</title>
        <authorList>
            <person name="Goeker M."/>
        </authorList>
    </citation>
    <scope>NUCLEOTIDE SEQUENCE [LARGE SCALE GENOMIC DNA]</scope>
    <source>
        <strain evidence="1 2">DSM 27268</strain>
    </source>
</reference>
<evidence type="ECO:0000313" key="2">
    <source>
        <dbReference type="Proteomes" id="UP000230000"/>
    </source>
</evidence>
<sequence>MPVIFFIFEYVKPGSAELVRIYNNILGIIHLKKQPHANGFTYYSFTGNH</sequence>
<protein>
    <submittedName>
        <fullName evidence="1">Uncharacterized protein</fullName>
    </submittedName>
</protein>
<accession>A0A2M9CV59</accession>
<gene>
    <name evidence="1" type="ORF">BXY57_1361</name>
</gene>